<accession>A0A7J7D6U6</accession>
<name>A0A7J7D6U6_TRIWF</name>
<proteinExistence type="predicted"/>
<dbReference type="EMBL" id="JAAARO010000009">
    <property type="protein sequence ID" value="KAF5742090.1"/>
    <property type="molecule type" value="Genomic_DNA"/>
</dbReference>
<keyword evidence="1" id="KW-0472">Membrane</keyword>
<feature type="transmembrane region" description="Helical" evidence="1">
    <location>
        <begin position="79"/>
        <end position="98"/>
    </location>
</feature>
<keyword evidence="2" id="KW-0732">Signal</keyword>
<keyword evidence="4" id="KW-1185">Reference proteome</keyword>
<dbReference type="InParanoid" id="A0A7J7D6U6"/>
<gene>
    <name evidence="3" type="ORF">HS088_TW09G00129</name>
</gene>
<keyword evidence="1" id="KW-0812">Transmembrane</keyword>
<protein>
    <submittedName>
        <fullName evidence="3">Uncharacterized protein</fullName>
    </submittedName>
</protein>
<feature type="signal peptide" evidence="2">
    <location>
        <begin position="1"/>
        <end position="24"/>
    </location>
</feature>
<evidence type="ECO:0000313" key="4">
    <source>
        <dbReference type="Proteomes" id="UP000593562"/>
    </source>
</evidence>
<organism evidence="3 4">
    <name type="scientific">Tripterygium wilfordii</name>
    <name type="common">Thunder God vine</name>
    <dbReference type="NCBI Taxonomy" id="458696"/>
    <lineage>
        <taxon>Eukaryota</taxon>
        <taxon>Viridiplantae</taxon>
        <taxon>Streptophyta</taxon>
        <taxon>Embryophyta</taxon>
        <taxon>Tracheophyta</taxon>
        <taxon>Spermatophyta</taxon>
        <taxon>Magnoliopsida</taxon>
        <taxon>eudicotyledons</taxon>
        <taxon>Gunneridae</taxon>
        <taxon>Pentapetalae</taxon>
        <taxon>rosids</taxon>
        <taxon>fabids</taxon>
        <taxon>Celastrales</taxon>
        <taxon>Celastraceae</taxon>
        <taxon>Tripterygium</taxon>
    </lineage>
</organism>
<dbReference type="AlphaFoldDB" id="A0A7J7D6U6"/>
<comment type="caution">
    <text evidence="3">The sequence shown here is derived from an EMBL/GenBank/DDBJ whole genome shotgun (WGS) entry which is preliminary data.</text>
</comment>
<evidence type="ECO:0000313" key="3">
    <source>
        <dbReference type="EMBL" id="KAF5742090.1"/>
    </source>
</evidence>
<evidence type="ECO:0000256" key="1">
    <source>
        <dbReference type="SAM" id="Phobius"/>
    </source>
</evidence>
<keyword evidence="1" id="KW-1133">Transmembrane helix</keyword>
<feature type="chain" id="PRO_5029533119" evidence="2">
    <location>
        <begin position="25"/>
        <end position="99"/>
    </location>
</feature>
<dbReference type="Proteomes" id="UP000593562">
    <property type="component" value="Unassembled WGS sequence"/>
</dbReference>
<reference evidence="3 4" key="1">
    <citation type="journal article" date="2020" name="Nat. Commun.">
        <title>Genome of Tripterygium wilfordii and identification of cytochrome P450 involved in triptolide biosynthesis.</title>
        <authorList>
            <person name="Tu L."/>
            <person name="Su P."/>
            <person name="Zhang Z."/>
            <person name="Gao L."/>
            <person name="Wang J."/>
            <person name="Hu T."/>
            <person name="Zhou J."/>
            <person name="Zhang Y."/>
            <person name="Zhao Y."/>
            <person name="Liu Y."/>
            <person name="Song Y."/>
            <person name="Tong Y."/>
            <person name="Lu Y."/>
            <person name="Yang J."/>
            <person name="Xu C."/>
            <person name="Jia M."/>
            <person name="Peters R.J."/>
            <person name="Huang L."/>
            <person name="Gao W."/>
        </authorList>
    </citation>
    <scope>NUCLEOTIDE SEQUENCE [LARGE SCALE GENOMIC DNA]</scope>
    <source>
        <strain evidence="4">cv. XIE 37</strain>
        <tissue evidence="3">Leaf</tissue>
    </source>
</reference>
<evidence type="ECO:0000256" key="2">
    <source>
        <dbReference type="SAM" id="SignalP"/>
    </source>
</evidence>
<sequence>MKRVVLAWLFFIICCISLVNYCSSDQIPSTALYNGTYNKSSTGFLHIESYNRAGGRGVYGGGDLRRPRMGHSSAHSLLLQHYSSLLSFAVGLLLPTFFF</sequence>